<dbReference type="PROSITE" id="PS51257">
    <property type="entry name" value="PROKAR_LIPOPROTEIN"/>
    <property type="match status" value="1"/>
</dbReference>
<sequence>MKNTFCIALLYLCLSLLIASCCRDNDPEPACVQAEVVGPDCGGSWYLLSIPNTEEIRAGILPGGCYATDTYVTVNNLPEAYRKPGLKINVALEENNGQGPVCTAVYMMYPAASIKRICSSGDR</sequence>
<dbReference type="EMBL" id="JBHUIM010000001">
    <property type="protein sequence ID" value="MFD2246250.1"/>
    <property type="molecule type" value="Genomic_DNA"/>
</dbReference>
<reference evidence="3" key="1">
    <citation type="journal article" date="2019" name="Int. J. Syst. Evol. Microbiol.">
        <title>The Global Catalogue of Microorganisms (GCM) 10K type strain sequencing project: providing services to taxonomists for standard genome sequencing and annotation.</title>
        <authorList>
            <consortium name="The Broad Institute Genomics Platform"/>
            <consortium name="The Broad Institute Genome Sequencing Center for Infectious Disease"/>
            <person name="Wu L."/>
            <person name="Ma J."/>
        </authorList>
    </citation>
    <scope>NUCLEOTIDE SEQUENCE [LARGE SCALE GENOMIC DNA]</scope>
    <source>
        <strain evidence="3">CGMCC 4.1782</strain>
    </source>
</reference>
<dbReference type="RefSeq" id="WP_250427941.1">
    <property type="nucleotide sequence ID" value="NZ_JALPRR010000001.1"/>
</dbReference>
<keyword evidence="3" id="KW-1185">Reference proteome</keyword>
<gene>
    <name evidence="2" type="ORF">ACFSKP_08290</name>
</gene>
<feature type="chain" id="PRO_5045969196" evidence="1">
    <location>
        <begin position="25"/>
        <end position="123"/>
    </location>
</feature>
<comment type="caution">
    <text evidence="2">The sequence shown here is derived from an EMBL/GenBank/DDBJ whole genome shotgun (WGS) entry which is preliminary data.</text>
</comment>
<organism evidence="2 3">
    <name type="scientific">Pontibacter ruber</name>
    <dbReference type="NCBI Taxonomy" id="1343895"/>
    <lineage>
        <taxon>Bacteria</taxon>
        <taxon>Pseudomonadati</taxon>
        <taxon>Bacteroidota</taxon>
        <taxon>Cytophagia</taxon>
        <taxon>Cytophagales</taxon>
        <taxon>Hymenobacteraceae</taxon>
        <taxon>Pontibacter</taxon>
    </lineage>
</organism>
<evidence type="ECO:0000256" key="1">
    <source>
        <dbReference type="SAM" id="SignalP"/>
    </source>
</evidence>
<protein>
    <submittedName>
        <fullName evidence="2">Uncharacterized protein</fullName>
    </submittedName>
</protein>
<evidence type="ECO:0000313" key="2">
    <source>
        <dbReference type="EMBL" id="MFD2246250.1"/>
    </source>
</evidence>
<evidence type="ECO:0000313" key="3">
    <source>
        <dbReference type="Proteomes" id="UP001597374"/>
    </source>
</evidence>
<dbReference type="Proteomes" id="UP001597374">
    <property type="component" value="Unassembled WGS sequence"/>
</dbReference>
<name>A0ABW5CYZ8_9BACT</name>
<proteinExistence type="predicted"/>
<keyword evidence="1" id="KW-0732">Signal</keyword>
<feature type="signal peptide" evidence="1">
    <location>
        <begin position="1"/>
        <end position="24"/>
    </location>
</feature>
<accession>A0ABW5CYZ8</accession>